<evidence type="ECO:0000313" key="1">
    <source>
        <dbReference type="EMBL" id="GGK82575.1"/>
    </source>
</evidence>
<dbReference type="Pfam" id="PF11209">
    <property type="entry name" value="LmeA"/>
    <property type="match status" value="1"/>
</dbReference>
<reference evidence="1" key="1">
    <citation type="journal article" date="2014" name="Int. J. Syst. Evol. Microbiol.">
        <title>Complete genome sequence of Corynebacterium casei LMG S-19264T (=DSM 44701T), isolated from a smear-ripened cheese.</title>
        <authorList>
            <consortium name="US DOE Joint Genome Institute (JGI-PGF)"/>
            <person name="Walter F."/>
            <person name="Albersmeier A."/>
            <person name="Kalinowski J."/>
            <person name="Ruckert C."/>
        </authorList>
    </citation>
    <scope>NUCLEOTIDE SEQUENCE</scope>
    <source>
        <strain evidence="1">CGMCC 4.7299</strain>
    </source>
</reference>
<dbReference type="Proteomes" id="UP000656042">
    <property type="component" value="Unassembled WGS sequence"/>
</dbReference>
<evidence type="ECO:0008006" key="3">
    <source>
        <dbReference type="Google" id="ProtNLM"/>
    </source>
</evidence>
<comment type="caution">
    <text evidence="1">The sequence shown here is derived from an EMBL/GenBank/DDBJ whole genome shotgun (WGS) entry which is preliminary data.</text>
</comment>
<evidence type="ECO:0000313" key="2">
    <source>
        <dbReference type="Proteomes" id="UP000656042"/>
    </source>
</evidence>
<dbReference type="EMBL" id="BMMX01000004">
    <property type="protein sequence ID" value="GGK82575.1"/>
    <property type="molecule type" value="Genomic_DNA"/>
</dbReference>
<protein>
    <recommendedName>
        <fullName evidence="3">DUF2993 domain-containing protein</fullName>
    </recommendedName>
</protein>
<dbReference type="InterPro" id="IPR021373">
    <property type="entry name" value="DUF2993"/>
</dbReference>
<sequence length="262" mass="27698">MAEVYEQRPRRRRGRRLLIVLVVLLLILLALAVVADRVGAAVAERVIGDRVAEQVADKGASSDAPDVTIEGVPFLTQVASGEYQEIKIELRNFSGPAGNGQTIKMPLLDVRAQDVNAPLDTLRSGNGDITAGTVTGTGTVDYATVTDLIGRDGVKLAENDGKLAVTAPVQVLQQSVTVNGTAKLTVADGNVVQVRFETLDAPGLPNIPLVQNLLNNFAKQFSFDIKVPELPLQMTVQKVQPTADGLVIAANADDVSLNTGGI</sequence>
<name>A0A8J3FNL3_9ACTN</name>
<reference evidence="1" key="2">
    <citation type="submission" date="2020-09" db="EMBL/GenBank/DDBJ databases">
        <authorList>
            <person name="Sun Q."/>
            <person name="Zhou Y."/>
        </authorList>
    </citation>
    <scope>NUCLEOTIDE SEQUENCE</scope>
    <source>
        <strain evidence="1">CGMCC 4.7299</strain>
    </source>
</reference>
<dbReference type="RefSeq" id="WP_189078435.1">
    <property type="nucleotide sequence ID" value="NZ_BMMX01000004.1"/>
</dbReference>
<keyword evidence="2" id="KW-1185">Reference proteome</keyword>
<accession>A0A8J3FNL3</accession>
<proteinExistence type="predicted"/>
<dbReference type="AlphaFoldDB" id="A0A8J3FNL3"/>
<gene>
    <name evidence="1" type="ORF">GCM10012284_15700</name>
</gene>
<organism evidence="1 2">
    <name type="scientific">Mangrovihabitans endophyticus</name>
    <dbReference type="NCBI Taxonomy" id="1751298"/>
    <lineage>
        <taxon>Bacteria</taxon>
        <taxon>Bacillati</taxon>
        <taxon>Actinomycetota</taxon>
        <taxon>Actinomycetes</taxon>
        <taxon>Micromonosporales</taxon>
        <taxon>Micromonosporaceae</taxon>
        <taxon>Mangrovihabitans</taxon>
    </lineage>
</organism>